<dbReference type="InterPro" id="IPR009571">
    <property type="entry name" value="SUR7/Rim9-like_fungi"/>
</dbReference>
<keyword evidence="2" id="KW-0472">Membrane</keyword>
<sequence length="612" mass="65738">MRLIAALPAFSLLVTLILTFVTLFAGNGKGPLGDASMGEFDTSMLMKNLMANSTFFFLDNRNPIVNFTSNVHIDQAASHPIMPMPAPGPDVDPLEKIMAGMSQVLPPGVPQAIQAFIQTIVGSIMDGTGDAFQTFGQNVTVAVGPELRPYAEEFQQASQVLQQGFRRQFPLLLPNITVAVSRSLQAGIESFVKNFTSQGHATRDVAMIEGGVNLQSRAENELYYASLLDKRQAPPVQGAPPAAPPQAPPSGAAPSGAPSAPPMPSQAAPPNGAPQPPAIQQGGSQQQSEGSIEQLLGPLIQAIMNGTKEGIGRELATLMSPQSPSNPSPALDEMKAQTLLNLRFAVNNMMNTGVDTMKTMLGFYDFYTANLLNFCYGYYDPSPAFGPQPDPTAIPAPTPTKVVRARKTQGCSTLDRVGSYDLSIPMTRAMAMGGIVVDIPHIPMPDMVVSNLFVMRTLTNFQFAAYILAIIFTVFALGGSVAAIFITKHKTLVTGTVLCTIFVQTWLLMGSAMTTIVLLDMAPMVDSMKPFMNLKFTYNTTYIGLTWAATAFSMIAAGVWITVKMGDTKKEKKERLLVEDARRLVDGSPTLGRGDTNTLGRVETNMSNKAWQ</sequence>
<dbReference type="Proteomes" id="UP000800041">
    <property type="component" value="Unassembled WGS sequence"/>
</dbReference>
<feature type="transmembrane region" description="Helical" evidence="2">
    <location>
        <begin position="498"/>
        <end position="522"/>
    </location>
</feature>
<dbReference type="GO" id="GO:0005886">
    <property type="term" value="C:plasma membrane"/>
    <property type="evidence" value="ECO:0007669"/>
    <property type="project" value="InterPro"/>
</dbReference>
<feature type="compositionally biased region" description="Low complexity" evidence="1">
    <location>
        <begin position="249"/>
        <end position="258"/>
    </location>
</feature>
<keyword evidence="2" id="KW-1133">Transmembrane helix</keyword>
<evidence type="ECO:0000256" key="3">
    <source>
        <dbReference type="SAM" id="SignalP"/>
    </source>
</evidence>
<dbReference type="GO" id="GO:0051285">
    <property type="term" value="C:cell cortex of cell tip"/>
    <property type="evidence" value="ECO:0007669"/>
    <property type="project" value="TreeGrafter"/>
</dbReference>
<evidence type="ECO:0000313" key="4">
    <source>
        <dbReference type="EMBL" id="KAF1988678.1"/>
    </source>
</evidence>
<protein>
    <submittedName>
        <fullName evidence="4">Uncharacterized protein</fullName>
    </submittedName>
</protein>
<organism evidence="4 5">
    <name type="scientific">Aulographum hederae CBS 113979</name>
    <dbReference type="NCBI Taxonomy" id="1176131"/>
    <lineage>
        <taxon>Eukaryota</taxon>
        <taxon>Fungi</taxon>
        <taxon>Dikarya</taxon>
        <taxon>Ascomycota</taxon>
        <taxon>Pezizomycotina</taxon>
        <taxon>Dothideomycetes</taxon>
        <taxon>Pleosporomycetidae</taxon>
        <taxon>Aulographales</taxon>
        <taxon>Aulographaceae</taxon>
    </lineage>
</organism>
<dbReference type="AlphaFoldDB" id="A0A6G1H6T9"/>
<accession>A0A6G1H6T9</accession>
<name>A0A6G1H6T9_9PEZI</name>
<feature type="transmembrane region" description="Helical" evidence="2">
    <location>
        <begin position="542"/>
        <end position="563"/>
    </location>
</feature>
<dbReference type="GO" id="GO:0031505">
    <property type="term" value="P:fungal-type cell wall organization"/>
    <property type="evidence" value="ECO:0007669"/>
    <property type="project" value="TreeGrafter"/>
</dbReference>
<feature type="compositionally biased region" description="Polar residues" evidence="1">
    <location>
        <begin position="595"/>
        <end position="612"/>
    </location>
</feature>
<dbReference type="InterPro" id="IPR052413">
    <property type="entry name" value="SUR7_domain"/>
</dbReference>
<evidence type="ECO:0000256" key="1">
    <source>
        <dbReference type="SAM" id="MobiDB-lite"/>
    </source>
</evidence>
<keyword evidence="3" id="KW-0732">Signal</keyword>
<evidence type="ECO:0000313" key="5">
    <source>
        <dbReference type="Proteomes" id="UP000800041"/>
    </source>
</evidence>
<dbReference type="Pfam" id="PF06687">
    <property type="entry name" value="SUR7"/>
    <property type="match status" value="1"/>
</dbReference>
<feature type="transmembrane region" description="Helical" evidence="2">
    <location>
        <begin position="463"/>
        <end position="486"/>
    </location>
</feature>
<feature type="region of interest" description="Disordered" evidence="1">
    <location>
        <begin position="590"/>
        <end position="612"/>
    </location>
</feature>
<keyword evidence="2" id="KW-0812">Transmembrane</keyword>
<feature type="region of interest" description="Disordered" evidence="1">
    <location>
        <begin position="233"/>
        <end position="290"/>
    </location>
</feature>
<keyword evidence="5" id="KW-1185">Reference proteome</keyword>
<gene>
    <name evidence="4" type="ORF">K402DRAFT_402406</name>
</gene>
<evidence type="ECO:0000256" key="2">
    <source>
        <dbReference type="SAM" id="Phobius"/>
    </source>
</evidence>
<feature type="signal peptide" evidence="3">
    <location>
        <begin position="1"/>
        <end position="19"/>
    </location>
</feature>
<reference evidence="4" key="1">
    <citation type="journal article" date="2020" name="Stud. Mycol.">
        <title>101 Dothideomycetes genomes: a test case for predicting lifestyles and emergence of pathogens.</title>
        <authorList>
            <person name="Haridas S."/>
            <person name="Albert R."/>
            <person name="Binder M."/>
            <person name="Bloem J."/>
            <person name="Labutti K."/>
            <person name="Salamov A."/>
            <person name="Andreopoulos B."/>
            <person name="Baker S."/>
            <person name="Barry K."/>
            <person name="Bills G."/>
            <person name="Bluhm B."/>
            <person name="Cannon C."/>
            <person name="Castanera R."/>
            <person name="Culley D."/>
            <person name="Daum C."/>
            <person name="Ezra D."/>
            <person name="Gonzalez J."/>
            <person name="Henrissat B."/>
            <person name="Kuo A."/>
            <person name="Liang C."/>
            <person name="Lipzen A."/>
            <person name="Lutzoni F."/>
            <person name="Magnuson J."/>
            <person name="Mondo S."/>
            <person name="Nolan M."/>
            <person name="Ohm R."/>
            <person name="Pangilinan J."/>
            <person name="Park H.-J."/>
            <person name="Ramirez L."/>
            <person name="Alfaro M."/>
            <person name="Sun H."/>
            <person name="Tritt A."/>
            <person name="Yoshinaga Y."/>
            <person name="Zwiers L.-H."/>
            <person name="Turgeon B."/>
            <person name="Goodwin S."/>
            <person name="Spatafora J."/>
            <person name="Crous P."/>
            <person name="Grigoriev I."/>
        </authorList>
    </citation>
    <scope>NUCLEOTIDE SEQUENCE</scope>
    <source>
        <strain evidence="4">CBS 113979</strain>
    </source>
</reference>
<dbReference type="PANTHER" id="PTHR28019:SF7">
    <property type="entry name" value="SUR7 PROTEIN"/>
    <property type="match status" value="1"/>
</dbReference>
<dbReference type="OrthoDB" id="4159154at2759"/>
<feature type="compositionally biased region" description="Pro residues" evidence="1">
    <location>
        <begin position="237"/>
        <end position="248"/>
    </location>
</feature>
<feature type="chain" id="PRO_5026036202" evidence="3">
    <location>
        <begin position="20"/>
        <end position="612"/>
    </location>
</feature>
<dbReference type="EMBL" id="ML977147">
    <property type="protein sequence ID" value="KAF1988678.1"/>
    <property type="molecule type" value="Genomic_DNA"/>
</dbReference>
<proteinExistence type="predicted"/>
<dbReference type="PANTHER" id="PTHR28019">
    <property type="entry name" value="CELL MEMBRANE PROTEIN YLR413W-RELATED"/>
    <property type="match status" value="1"/>
</dbReference>
<feature type="compositionally biased region" description="Low complexity" evidence="1">
    <location>
        <begin position="278"/>
        <end position="290"/>
    </location>
</feature>